<organism evidence="3 4">
    <name type="scientific">Saccharopolyspora gregorii</name>
    <dbReference type="NCBI Taxonomy" id="33914"/>
    <lineage>
        <taxon>Bacteria</taxon>
        <taxon>Bacillati</taxon>
        <taxon>Actinomycetota</taxon>
        <taxon>Actinomycetes</taxon>
        <taxon>Pseudonocardiales</taxon>
        <taxon>Pseudonocardiaceae</taxon>
        <taxon>Saccharopolyspora</taxon>
    </lineage>
</organism>
<keyword evidence="4" id="KW-1185">Reference proteome</keyword>
<dbReference type="EMBL" id="BAAAYK010000038">
    <property type="protein sequence ID" value="GAA3364415.1"/>
    <property type="molecule type" value="Genomic_DNA"/>
</dbReference>
<evidence type="ECO:0000313" key="4">
    <source>
        <dbReference type="Proteomes" id="UP001500483"/>
    </source>
</evidence>
<evidence type="ECO:0000256" key="2">
    <source>
        <dbReference type="SAM" id="Phobius"/>
    </source>
</evidence>
<feature type="compositionally biased region" description="Low complexity" evidence="1">
    <location>
        <begin position="99"/>
        <end position="123"/>
    </location>
</feature>
<dbReference type="Proteomes" id="UP001500483">
    <property type="component" value="Unassembled WGS sequence"/>
</dbReference>
<gene>
    <name evidence="3" type="ORF">GCM10020366_60180</name>
</gene>
<feature type="region of interest" description="Disordered" evidence="1">
    <location>
        <begin position="98"/>
        <end position="127"/>
    </location>
</feature>
<evidence type="ECO:0008006" key="5">
    <source>
        <dbReference type="Google" id="ProtNLM"/>
    </source>
</evidence>
<comment type="caution">
    <text evidence="3">The sequence shown here is derived from an EMBL/GenBank/DDBJ whole genome shotgun (WGS) entry which is preliminary data.</text>
</comment>
<name>A0ABP6RZW8_9PSEU</name>
<reference evidence="4" key="1">
    <citation type="journal article" date="2019" name="Int. J. Syst. Evol. Microbiol.">
        <title>The Global Catalogue of Microorganisms (GCM) 10K type strain sequencing project: providing services to taxonomists for standard genome sequencing and annotation.</title>
        <authorList>
            <consortium name="The Broad Institute Genomics Platform"/>
            <consortium name="The Broad Institute Genome Sequencing Center for Infectious Disease"/>
            <person name="Wu L."/>
            <person name="Ma J."/>
        </authorList>
    </citation>
    <scope>NUCLEOTIDE SEQUENCE [LARGE SCALE GENOMIC DNA]</scope>
    <source>
        <strain evidence="4">JCM 9687</strain>
    </source>
</reference>
<proteinExistence type="predicted"/>
<keyword evidence="2" id="KW-0812">Transmembrane</keyword>
<evidence type="ECO:0000256" key="1">
    <source>
        <dbReference type="SAM" id="MobiDB-lite"/>
    </source>
</evidence>
<sequence>MSGEQRRPDTPQGPPWSLDLVADLHAGALDPETAERLLPRIQEDPEASALLAALDATSSELRGLDDLKEPSPEVPAPAMPADVAARLDDVLRTELDAWPGTAQPAGSSPAAGSSPTAGSAPVGEGEPAPVLDLAAARARRRKRVGWTTGLLAAAAAVTGIVVLGTAVPGGDSTPQAGRPESARPADGPPPLALRGGDTLPANHLGEALSAEQYGELTDPARLLGCLQANGVTSGNPLGAREVTIDGRPARALVLQGGGIGRFRILIVGQDCGPNRPATISDSTLGG</sequence>
<feature type="region of interest" description="Disordered" evidence="1">
    <location>
        <begin position="170"/>
        <end position="200"/>
    </location>
</feature>
<accession>A0ABP6RZW8</accession>
<protein>
    <recommendedName>
        <fullName evidence="5">Anti-sigma-M factor RsmA</fullName>
    </recommendedName>
</protein>
<feature type="transmembrane region" description="Helical" evidence="2">
    <location>
        <begin position="144"/>
        <end position="167"/>
    </location>
</feature>
<keyword evidence="2" id="KW-0472">Membrane</keyword>
<keyword evidence="2" id="KW-1133">Transmembrane helix</keyword>
<evidence type="ECO:0000313" key="3">
    <source>
        <dbReference type="EMBL" id="GAA3364415.1"/>
    </source>
</evidence>
<dbReference type="RefSeq" id="WP_344930893.1">
    <property type="nucleotide sequence ID" value="NZ_BAAAYK010000038.1"/>
</dbReference>